<name>A0A7S3U473_EMIHU</name>
<feature type="region of interest" description="Disordered" evidence="1">
    <location>
        <begin position="1"/>
        <end position="57"/>
    </location>
</feature>
<protein>
    <recommendedName>
        <fullName evidence="3">PH domain-containing protein</fullName>
    </recommendedName>
</protein>
<sequence length="252" mass="28029">MAMAAKGKAPPAIQVRRSLSRGSTGSQRGISKRTTPTRVGNAQPSEEPSPGQGEPSVNASLKAVAWLVRLRKTPQRQLQHYISQGDNRGKLWRDIERSSVQVKMTRHGINEGRGEKRELQLLPDGLMYEHEGGKKPKSIPYSAIEYVHAVGGAKSRRWRIKMKNGKDLDFTAPSVDCRNAWVWSVRNNVETYARRFCLEEAHGTAAWRDGVHNHGVDDVANQFEATSLASPVNVRPMQKLGKVAEGREEPGF</sequence>
<feature type="compositionally biased region" description="Polar residues" evidence="1">
    <location>
        <begin position="20"/>
        <end position="42"/>
    </location>
</feature>
<reference evidence="2" key="1">
    <citation type="submission" date="2021-01" db="EMBL/GenBank/DDBJ databases">
        <authorList>
            <person name="Corre E."/>
            <person name="Pelletier E."/>
            <person name="Niang G."/>
            <person name="Scheremetjew M."/>
            <person name="Finn R."/>
            <person name="Kale V."/>
            <person name="Holt S."/>
            <person name="Cochrane G."/>
            <person name="Meng A."/>
            <person name="Brown T."/>
            <person name="Cohen L."/>
        </authorList>
    </citation>
    <scope>NUCLEOTIDE SEQUENCE</scope>
    <source>
        <strain evidence="2">379</strain>
    </source>
</reference>
<evidence type="ECO:0000256" key="1">
    <source>
        <dbReference type="SAM" id="MobiDB-lite"/>
    </source>
</evidence>
<dbReference type="AlphaFoldDB" id="A0A7S3U473"/>
<evidence type="ECO:0008006" key="3">
    <source>
        <dbReference type="Google" id="ProtNLM"/>
    </source>
</evidence>
<feature type="compositionally biased region" description="Low complexity" evidence="1">
    <location>
        <begin position="43"/>
        <end position="56"/>
    </location>
</feature>
<gene>
    <name evidence="2" type="ORF">EHUX00137_LOCUS48085</name>
</gene>
<dbReference type="EMBL" id="HBIR01061931">
    <property type="protein sequence ID" value="CAE0601258.1"/>
    <property type="molecule type" value="Transcribed_RNA"/>
</dbReference>
<feature type="compositionally biased region" description="Low complexity" evidence="1">
    <location>
        <begin position="1"/>
        <end position="12"/>
    </location>
</feature>
<proteinExistence type="predicted"/>
<evidence type="ECO:0000313" key="2">
    <source>
        <dbReference type="EMBL" id="CAE0601258.1"/>
    </source>
</evidence>
<organism evidence="2">
    <name type="scientific">Emiliania huxleyi</name>
    <name type="common">Coccolithophore</name>
    <name type="synonym">Pontosphaera huxleyi</name>
    <dbReference type="NCBI Taxonomy" id="2903"/>
    <lineage>
        <taxon>Eukaryota</taxon>
        <taxon>Haptista</taxon>
        <taxon>Haptophyta</taxon>
        <taxon>Prymnesiophyceae</taxon>
        <taxon>Isochrysidales</taxon>
        <taxon>Noelaerhabdaceae</taxon>
        <taxon>Emiliania</taxon>
    </lineage>
</organism>
<accession>A0A7S3U473</accession>